<organism evidence="3 4">
    <name type="scientific">Pseudoneurospora amorphoporcata</name>
    <dbReference type="NCBI Taxonomy" id="241081"/>
    <lineage>
        <taxon>Eukaryota</taxon>
        <taxon>Fungi</taxon>
        <taxon>Dikarya</taxon>
        <taxon>Ascomycota</taxon>
        <taxon>Pezizomycotina</taxon>
        <taxon>Sordariomycetes</taxon>
        <taxon>Sordariomycetidae</taxon>
        <taxon>Sordariales</taxon>
        <taxon>Sordariaceae</taxon>
        <taxon>Pseudoneurospora</taxon>
    </lineage>
</organism>
<reference evidence="3" key="2">
    <citation type="submission" date="2023-06" db="EMBL/GenBank/DDBJ databases">
        <authorList>
            <consortium name="Lawrence Berkeley National Laboratory"/>
            <person name="Mondo S.J."/>
            <person name="Hensen N."/>
            <person name="Bonometti L."/>
            <person name="Westerberg I."/>
            <person name="Brannstrom I.O."/>
            <person name="Guillou S."/>
            <person name="Cros-Aarteil S."/>
            <person name="Calhoun S."/>
            <person name="Haridas S."/>
            <person name="Kuo A."/>
            <person name="Pangilinan J."/>
            <person name="Riley R."/>
            <person name="Labutti K."/>
            <person name="Andreopoulos B."/>
            <person name="Lipzen A."/>
            <person name="Chen C."/>
            <person name="Yanf M."/>
            <person name="Daum C."/>
            <person name="Ng V."/>
            <person name="Clum A."/>
            <person name="Steindorff A."/>
            <person name="Ohm R."/>
            <person name="Martin F."/>
            <person name="Silar P."/>
            <person name="Natvig D."/>
            <person name="Lalanne C."/>
            <person name="Gautier V."/>
            <person name="Ament-Velasquez S.L."/>
            <person name="Kruys A."/>
            <person name="Hutchinson M.I."/>
            <person name="Powell A.J."/>
            <person name="Barry K."/>
            <person name="Miller A.N."/>
            <person name="Grigoriev I.V."/>
            <person name="Debuchy R."/>
            <person name="Gladieux P."/>
            <person name="Thoren M.H."/>
            <person name="Johannesson H."/>
        </authorList>
    </citation>
    <scope>NUCLEOTIDE SEQUENCE</scope>
    <source>
        <strain evidence="3">CBS 626.80</strain>
    </source>
</reference>
<proteinExistence type="predicted"/>
<dbReference type="Pfam" id="PF12697">
    <property type="entry name" value="Abhydrolase_6"/>
    <property type="match status" value="1"/>
</dbReference>
<protein>
    <submittedName>
        <fullName evidence="3">Alpha/beta hydrolase family-domain-containing protein</fullName>
    </submittedName>
</protein>
<sequence>MASSFIIKEHKVEGQHIRDYAHATANSQEEILYLSVKQYIPKSNPNPQPGDLTIIGAHANGFVKVSYSHSHKPVFIPVTDTPLKELYEPLWEDLVRALSTRGIKIRSIFIADAAWQGQSGLINESALGNDPSWYDHARDLLCVVNALRREMPRPLVGIGHSFGGNTIVSLSLLHSRLFSSLVLLDPVISKFAKRGPTYGFMPMKQSAYRRDVWPSRKEAADGFRKNKFYQTWDKRCVDVLIQHGLRRVAPNDEKNEEVTLTTSKHMECFTYYRPKEQDQPVPDLPPDQNNPEFPFYRAEGTMTTNFLPHLRPGVLWVFGSTSDVCPPETREEKLELTGTGWNGSGGAKAGRVEVCTVEGYGHLVPMEATTRCAEEAAEFIAKDLEKVWRKEDEEFRKVWKGREGTEKRVLSKEFLDLMGPPPGRNKKPAGKDGAKL</sequence>
<dbReference type="InterPro" id="IPR029058">
    <property type="entry name" value="AB_hydrolase_fold"/>
</dbReference>
<comment type="caution">
    <text evidence="3">The sequence shown here is derived from an EMBL/GenBank/DDBJ whole genome shotgun (WGS) entry which is preliminary data.</text>
</comment>
<dbReference type="Proteomes" id="UP001303222">
    <property type="component" value="Unassembled WGS sequence"/>
</dbReference>
<dbReference type="GO" id="GO:0016787">
    <property type="term" value="F:hydrolase activity"/>
    <property type="evidence" value="ECO:0007669"/>
    <property type="project" value="UniProtKB-KW"/>
</dbReference>
<gene>
    <name evidence="3" type="ORF">QBC32DRAFT_334604</name>
</gene>
<reference evidence="3" key="1">
    <citation type="journal article" date="2023" name="Mol. Phylogenet. Evol.">
        <title>Genome-scale phylogeny and comparative genomics of the fungal order Sordariales.</title>
        <authorList>
            <person name="Hensen N."/>
            <person name="Bonometti L."/>
            <person name="Westerberg I."/>
            <person name="Brannstrom I.O."/>
            <person name="Guillou S."/>
            <person name="Cros-Aarteil S."/>
            <person name="Calhoun S."/>
            <person name="Haridas S."/>
            <person name="Kuo A."/>
            <person name="Mondo S."/>
            <person name="Pangilinan J."/>
            <person name="Riley R."/>
            <person name="LaButti K."/>
            <person name="Andreopoulos B."/>
            <person name="Lipzen A."/>
            <person name="Chen C."/>
            <person name="Yan M."/>
            <person name="Daum C."/>
            <person name="Ng V."/>
            <person name="Clum A."/>
            <person name="Steindorff A."/>
            <person name="Ohm R.A."/>
            <person name="Martin F."/>
            <person name="Silar P."/>
            <person name="Natvig D.O."/>
            <person name="Lalanne C."/>
            <person name="Gautier V."/>
            <person name="Ament-Velasquez S.L."/>
            <person name="Kruys A."/>
            <person name="Hutchinson M.I."/>
            <person name="Powell A.J."/>
            <person name="Barry K."/>
            <person name="Miller A.N."/>
            <person name="Grigoriev I.V."/>
            <person name="Debuchy R."/>
            <person name="Gladieux P."/>
            <person name="Hiltunen Thoren M."/>
            <person name="Johannesson H."/>
        </authorList>
    </citation>
    <scope>NUCLEOTIDE SEQUENCE</scope>
    <source>
        <strain evidence="3">CBS 626.80</strain>
    </source>
</reference>
<dbReference type="InterPro" id="IPR000073">
    <property type="entry name" value="AB_hydrolase_1"/>
</dbReference>
<dbReference type="AlphaFoldDB" id="A0AAN6SI07"/>
<feature type="region of interest" description="Disordered" evidence="1">
    <location>
        <begin position="415"/>
        <end position="436"/>
    </location>
</feature>
<dbReference type="SUPFAM" id="SSF53474">
    <property type="entry name" value="alpha/beta-Hydrolases"/>
    <property type="match status" value="1"/>
</dbReference>
<dbReference type="FunFam" id="3.40.50.1820:FF:000214">
    <property type="entry name" value="Toxin biosynthesis protein, putative"/>
    <property type="match status" value="1"/>
</dbReference>
<keyword evidence="3" id="KW-0378">Hydrolase</keyword>
<evidence type="ECO:0000256" key="1">
    <source>
        <dbReference type="SAM" id="MobiDB-lite"/>
    </source>
</evidence>
<keyword evidence="4" id="KW-1185">Reference proteome</keyword>
<dbReference type="EMBL" id="MU859081">
    <property type="protein sequence ID" value="KAK3955082.1"/>
    <property type="molecule type" value="Genomic_DNA"/>
</dbReference>
<accession>A0AAN6SI07</accession>
<evidence type="ECO:0000259" key="2">
    <source>
        <dbReference type="Pfam" id="PF12697"/>
    </source>
</evidence>
<evidence type="ECO:0000313" key="4">
    <source>
        <dbReference type="Proteomes" id="UP001303222"/>
    </source>
</evidence>
<name>A0AAN6SI07_9PEZI</name>
<evidence type="ECO:0000313" key="3">
    <source>
        <dbReference type="EMBL" id="KAK3955082.1"/>
    </source>
</evidence>
<feature type="domain" description="AB hydrolase-1" evidence="2">
    <location>
        <begin position="93"/>
        <end position="374"/>
    </location>
</feature>
<dbReference type="Gene3D" id="3.40.50.1820">
    <property type="entry name" value="alpha/beta hydrolase"/>
    <property type="match status" value="1"/>
</dbReference>